<keyword evidence="1" id="KW-0732">Signal</keyword>
<protein>
    <recommendedName>
        <fullName evidence="4">Lipoprotein</fullName>
    </recommendedName>
</protein>
<proteinExistence type="predicted"/>
<dbReference type="Pfam" id="PF20316">
    <property type="entry name" value="DUF6612"/>
    <property type="match status" value="1"/>
</dbReference>
<evidence type="ECO:0000256" key="1">
    <source>
        <dbReference type="SAM" id="SignalP"/>
    </source>
</evidence>
<reference evidence="2 3" key="1">
    <citation type="submission" date="2021-03" db="EMBL/GenBank/DDBJ databases">
        <title>Genomic Encyclopedia of Type Strains, Phase IV (KMG-IV): sequencing the most valuable type-strain genomes for metagenomic binning, comparative biology and taxonomic classification.</title>
        <authorList>
            <person name="Goeker M."/>
        </authorList>
    </citation>
    <scope>NUCLEOTIDE SEQUENCE [LARGE SCALE GENOMIC DNA]</scope>
    <source>
        <strain evidence="2 3">DSM 25609</strain>
    </source>
</reference>
<dbReference type="InterPro" id="IPR046720">
    <property type="entry name" value="DUF6612"/>
</dbReference>
<feature type="signal peptide" evidence="1">
    <location>
        <begin position="1"/>
        <end position="18"/>
    </location>
</feature>
<comment type="caution">
    <text evidence="2">The sequence shown here is derived from an EMBL/GenBank/DDBJ whole genome shotgun (WGS) entry which is preliminary data.</text>
</comment>
<evidence type="ECO:0008006" key="4">
    <source>
        <dbReference type="Google" id="ProtNLM"/>
    </source>
</evidence>
<dbReference type="EMBL" id="JAGGKX010000038">
    <property type="protein sequence ID" value="MBP1971787.1"/>
    <property type="molecule type" value="Genomic_DNA"/>
</dbReference>
<evidence type="ECO:0000313" key="3">
    <source>
        <dbReference type="Proteomes" id="UP001519345"/>
    </source>
</evidence>
<dbReference type="PROSITE" id="PS51257">
    <property type="entry name" value="PROKAR_LIPOPROTEIN"/>
    <property type="match status" value="1"/>
</dbReference>
<feature type="chain" id="PRO_5047132915" description="Lipoprotein" evidence="1">
    <location>
        <begin position="19"/>
        <end position="292"/>
    </location>
</feature>
<organism evidence="2 3">
    <name type="scientific">Virgibacillus natechei</name>
    <dbReference type="NCBI Taxonomy" id="1216297"/>
    <lineage>
        <taxon>Bacteria</taxon>
        <taxon>Bacillati</taxon>
        <taxon>Bacillota</taxon>
        <taxon>Bacilli</taxon>
        <taxon>Bacillales</taxon>
        <taxon>Bacillaceae</taxon>
        <taxon>Virgibacillus</taxon>
    </lineage>
</organism>
<name>A0ABS4ILF5_9BACI</name>
<evidence type="ECO:0000313" key="2">
    <source>
        <dbReference type="EMBL" id="MBP1971787.1"/>
    </source>
</evidence>
<gene>
    <name evidence="2" type="ORF">J2Z83_003942</name>
</gene>
<keyword evidence="3" id="KW-1185">Reference proteome</keyword>
<dbReference type="Proteomes" id="UP001519345">
    <property type="component" value="Unassembled WGS sequence"/>
</dbReference>
<sequence length="292" mass="32764">MKKWFLVLVASVIAIVLAACNDSADPTDNSSKDNEIDLTAEEVYSRALETSEDMGSVEAAINMKQEISDAEDGTIIENTDSDINMQIILDPFAMHMKETSNMELEGIGGDIPAMDTEIYFVDDGMYIYNDYSGNDGDWMKKVGISEDMMEEMSGKHPDPNEQLKEIQKYANDLSIEQLNDEVILKLDADDEKFNDFVEKMVKDNLTEDVLAQLGEEVQTALQSMDVNSMSLEITLDKETFELKTYNMDMEMTMESGGEKNNIVQGMESEYSNVNNVDPIEVPEDIQDEAIAQ</sequence>
<dbReference type="RefSeq" id="WP_209464789.1">
    <property type="nucleotide sequence ID" value="NZ_CP110224.1"/>
</dbReference>
<accession>A0ABS4ILF5</accession>